<evidence type="ECO:0000313" key="7">
    <source>
        <dbReference type="EMBL" id="MCU6696580.1"/>
    </source>
</evidence>
<comment type="subcellular location">
    <subcellularLocation>
        <location evidence="1">Cell envelope</location>
    </subcellularLocation>
</comment>
<comment type="caution">
    <text evidence="7">The sequence shown here is derived from an EMBL/GenBank/DDBJ whole genome shotgun (WGS) entry which is preliminary data.</text>
</comment>
<dbReference type="EMBL" id="JAOQKC010000007">
    <property type="protein sequence ID" value="MCU6696580.1"/>
    <property type="molecule type" value="Genomic_DNA"/>
</dbReference>
<keyword evidence="8" id="KW-1185">Reference proteome</keyword>
<evidence type="ECO:0000259" key="6">
    <source>
        <dbReference type="Pfam" id="PF25990"/>
    </source>
</evidence>
<feature type="coiled-coil region" evidence="3">
    <location>
        <begin position="172"/>
        <end position="203"/>
    </location>
</feature>
<dbReference type="Pfam" id="PF25990">
    <property type="entry name" value="Beta-barrel_YknX"/>
    <property type="match status" value="1"/>
</dbReference>
<evidence type="ECO:0000256" key="3">
    <source>
        <dbReference type="SAM" id="Coils"/>
    </source>
</evidence>
<evidence type="ECO:0000256" key="4">
    <source>
        <dbReference type="SAM" id="MobiDB-lite"/>
    </source>
</evidence>
<keyword evidence="2 3" id="KW-0175">Coiled coil</keyword>
<protein>
    <submittedName>
        <fullName evidence="7">Efflux RND transporter periplasmic adaptor subunit</fullName>
    </submittedName>
</protein>
<proteinExistence type="predicted"/>
<keyword evidence="5" id="KW-0472">Membrane</keyword>
<feature type="coiled-coil region" evidence="3">
    <location>
        <begin position="282"/>
        <end position="348"/>
    </location>
</feature>
<dbReference type="Gene3D" id="2.40.420.20">
    <property type="match status" value="1"/>
</dbReference>
<evidence type="ECO:0000256" key="1">
    <source>
        <dbReference type="ARBA" id="ARBA00004196"/>
    </source>
</evidence>
<feature type="transmembrane region" description="Helical" evidence="5">
    <location>
        <begin position="57"/>
        <end position="76"/>
    </location>
</feature>
<dbReference type="InterPro" id="IPR050465">
    <property type="entry name" value="UPF0194_transport"/>
</dbReference>
<accession>A0ABT2RX44</accession>
<keyword evidence="5" id="KW-0812">Transmembrane</keyword>
<evidence type="ECO:0000313" key="8">
    <source>
        <dbReference type="Proteomes" id="UP001652461"/>
    </source>
</evidence>
<dbReference type="PANTHER" id="PTHR32347">
    <property type="entry name" value="EFFLUX SYSTEM COMPONENT YKNX-RELATED"/>
    <property type="match status" value="1"/>
</dbReference>
<dbReference type="Gene3D" id="2.40.30.170">
    <property type="match status" value="1"/>
</dbReference>
<sequence>MELWKRKLKEFDENFEQSEEFKQGKEIENGEKFGKKEPGKLKRAGRKVRGFVKKHKVLTVLLVVILIAAIAAGVIWQGRSKKPQMQPLTIETAQIEKMDLTNSVSVTGTLATANGKTASTTLKDIKVTKVYVEVGDEVQEGDIICTFDSSDIEKSLADAKNNYAVNQQLSALDNYETQYQDTISNAEDTLQDARDTRDAYKNVYHNSQKAEEEALENLNTVKGQYDMTVLKSAYDSASSALKTALEAELTAKGSADQILDLDSYLSANTTIPDSCKSAYTTYSEAKKAYETAEKAISDAEAAYEQAKNNTSQAYNTYEQAQSEKDKVQEQYDSTLEEAEKTYQKAKLQDQLVSDDDALSKIEDYEEQLSDCTVYASMSGTITALNVEEDNVFEGGTIYEIQDVHNFIVDATVDEYDVVNLEKGQTAYVKTDSLGNEELEGEVTYVAPAGTTGQTMGSNSGTASYEIQITLNEPQEKLRAGMTASVSIALEESKDALAVPYDCVQTNANGDSVIYVDDNGEKKEVQVTTGIETDYYTEVISDEISEGMTVYLSTPLQQSTGQSGSESENSQNGLSFDLGGGAGGGNKGGGPGGGGTPGGGGAPGGF</sequence>
<evidence type="ECO:0000256" key="5">
    <source>
        <dbReference type="SAM" id="Phobius"/>
    </source>
</evidence>
<dbReference type="PANTHER" id="PTHR32347:SF14">
    <property type="entry name" value="EFFLUX SYSTEM COMPONENT YKNX-RELATED"/>
    <property type="match status" value="1"/>
</dbReference>
<keyword evidence="5" id="KW-1133">Transmembrane helix</keyword>
<dbReference type="InterPro" id="IPR058636">
    <property type="entry name" value="Beta-barrel_YknX"/>
</dbReference>
<feature type="domain" description="YknX-like beta-barrel" evidence="6">
    <location>
        <begin position="406"/>
        <end position="487"/>
    </location>
</feature>
<feature type="compositionally biased region" description="Low complexity" evidence="4">
    <location>
        <begin position="555"/>
        <end position="574"/>
    </location>
</feature>
<dbReference type="Gene3D" id="2.40.50.100">
    <property type="match status" value="1"/>
</dbReference>
<dbReference type="Proteomes" id="UP001652461">
    <property type="component" value="Unassembled WGS sequence"/>
</dbReference>
<dbReference type="RefSeq" id="WP_262670679.1">
    <property type="nucleotide sequence ID" value="NZ_JAOQKC010000007.1"/>
</dbReference>
<feature type="compositionally biased region" description="Gly residues" evidence="4">
    <location>
        <begin position="577"/>
        <end position="605"/>
    </location>
</feature>
<feature type="region of interest" description="Disordered" evidence="4">
    <location>
        <begin position="555"/>
        <end position="605"/>
    </location>
</feature>
<evidence type="ECO:0000256" key="2">
    <source>
        <dbReference type="ARBA" id="ARBA00023054"/>
    </source>
</evidence>
<gene>
    <name evidence="7" type="ORF">OCV63_06680</name>
</gene>
<dbReference type="SUPFAM" id="SSF111369">
    <property type="entry name" value="HlyD-like secretion proteins"/>
    <property type="match status" value="1"/>
</dbReference>
<organism evidence="7 8">
    <name type="scientific">Laedolimicola ammoniilytica</name>
    <dbReference type="NCBI Taxonomy" id="2981771"/>
    <lineage>
        <taxon>Bacteria</taxon>
        <taxon>Bacillati</taxon>
        <taxon>Bacillota</taxon>
        <taxon>Clostridia</taxon>
        <taxon>Lachnospirales</taxon>
        <taxon>Lachnospiraceae</taxon>
        <taxon>Laedolimicola</taxon>
    </lineage>
</organism>
<reference evidence="7 8" key="1">
    <citation type="journal article" date="2021" name="ISME Commun">
        <title>Automated analysis of genomic sequences facilitates high-throughput and comprehensive description of bacteria.</title>
        <authorList>
            <person name="Hitch T.C.A."/>
        </authorList>
    </citation>
    <scope>NUCLEOTIDE SEQUENCE [LARGE SCALE GENOMIC DNA]</scope>
    <source>
        <strain evidence="7 8">Sanger_04</strain>
    </source>
</reference>
<name>A0ABT2RX44_9FIRM</name>